<dbReference type="SUPFAM" id="SSF53822">
    <property type="entry name" value="Periplasmic binding protein-like I"/>
    <property type="match status" value="1"/>
</dbReference>
<keyword evidence="2" id="KW-0238">DNA-binding</keyword>
<dbReference type="InterPro" id="IPR046335">
    <property type="entry name" value="LacI/GalR-like_sensor"/>
</dbReference>
<dbReference type="RefSeq" id="WP_032839797.1">
    <property type="nucleotide sequence ID" value="NZ_JADOZO010000540.1"/>
</dbReference>
<dbReference type="SUPFAM" id="SSF47413">
    <property type="entry name" value="lambda repressor-like DNA-binding domains"/>
    <property type="match status" value="1"/>
</dbReference>
<dbReference type="EMBL" id="VWAK01000034">
    <property type="protein sequence ID" value="KAA5228822.1"/>
    <property type="molecule type" value="Genomic_DNA"/>
</dbReference>
<proteinExistence type="predicted"/>
<accession>A0A7J4YKP8</accession>
<sequence length="345" mass="38651">MKYRKHTSLKDLAQALGVSIPTVSRALKDSPEISRELCAKAKELAKEMNYRPNPFAMSLRKNAPRIIGVIVPDIVTHFFASILNGIENMAIANGYFVIITTSHESYEHEKRNVENLVNMRVEGIIACLSQETTDYSHFATLKDINMPLILFDRVCLTEQFSSVVADGVQSAQMATQHFLDNGSKRVAFIGGANHLDIVKKRKHGYLEALRDNRIPIEKELVVCRKIDYEEGKIATETLLSLPQPPDAILAMNDTLAFAAMEVIKKHGLRIPDDIAIIGYTDEQHANYVEPKLSAVSHQTYKMGETACRLLIEQIKGDKAVKQVVIPTHLQVRESSIKSNKVLYPL</sequence>
<protein>
    <submittedName>
        <fullName evidence="5">LacI family transcriptional regulator</fullName>
    </submittedName>
</protein>
<organism evidence="5 7">
    <name type="scientific">Bacteroides finegoldii</name>
    <dbReference type="NCBI Taxonomy" id="338188"/>
    <lineage>
        <taxon>Bacteria</taxon>
        <taxon>Pseudomonadati</taxon>
        <taxon>Bacteroidota</taxon>
        <taxon>Bacteroidia</taxon>
        <taxon>Bacteroidales</taxon>
        <taxon>Bacteroidaceae</taxon>
        <taxon>Bacteroides</taxon>
    </lineage>
</organism>
<dbReference type="PROSITE" id="PS50932">
    <property type="entry name" value="HTH_LACI_2"/>
    <property type="match status" value="1"/>
</dbReference>
<evidence type="ECO:0000313" key="6">
    <source>
        <dbReference type="EMBL" id="KAA5255081.1"/>
    </source>
</evidence>
<keyword evidence="8" id="KW-1185">Reference proteome</keyword>
<dbReference type="PANTHER" id="PTHR30146:SF109">
    <property type="entry name" value="HTH-TYPE TRANSCRIPTIONAL REGULATOR GALS"/>
    <property type="match status" value="1"/>
</dbReference>
<dbReference type="Proteomes" id="UP000421791">
    <property type="component" value="Unassembled WGS sequence"/>
</dbReference>
<evidence type="ECO:0000259" key="4">
    <source>
        <dbReference type="PROSITE" id="PS50932"/>
    </source>
</evidence>
<gene>
    <name evidence="6" type="ORF">F2Z09_14840</name>
    <name evidence="5" type="ORF">F2Z22_16695</name>
</gene>
<dbReference type="GeneID" id="92987737"/>
<dbReference type="SMART" id="SM00354">
    <property type="entry name" value="HTH_LACI"/>
    <property type="match status" value="1"/>
</dbReference>
<comment type="caution">
    <text evidence="5">The sequence shown here is derived from an EMBL/GenBank/DDBJ whole genome shotgun (WGS) entry which is preliminary data.</text>
</comment>
<dbReference type="Pfam" id="PF00356">
    <property type="entry name" value="LacI"/>
    <property type="match status" value="1"/>
</dbReference>
<evidence type="ECO:0000313" key="8">
    <source>
        <dbReference type="Proteomes" id="UP000440198"/>
    </source>
</evidence>
<dbReference type="InterPro" id="IPR000843">
    <property type="entry name" value="HTH_LacI"/>
</dbReference>
<evidence type="ECO:0000313" key="5">
    <source>
        <dbReference type="EMBL" id="KAA5228822.1"/>
    </source>
</evidence>
<evidence type="ECO:0000256" key="3">
    <source>
        <dbReference type="ARBA" id="ARBA00023163"/>
    </source>
</evidence>
<dbReference type="Gene3D" id="1.10.260.40">
    <property type="entry name" value="lambda repressor-like DNA-binding domains"/>
    <property type="match status" value="1"/>
</dbReference>
<dbReference type="GO" id="GO:0000976">
    <property type="term" value="F:transcription cis-regulatory region binding"/>
    <property type="evidence" value="ECO:0007669"/>
    <property type="project" value="TreeGrafter"/>
</dbReference>
<dbReference type="GO" id="GO:0003700">
    <property type="term" value="F:DNA-binding transcription factor activity"/>
    <property type="evidence" value="ECO:0007669"/>
    <property type="project" value="TreeGrafter"/>
</dbReference>
<evidence type="ECO:0000256" key="2">
    <source>
        <dbReference type="ARBA" id="ARBA00023125"/>
    </source>
</evidence>
<dbReference type="InterPro" id="IPR028082">
    <property type="entry name" value="Peripla_BP_I"/>
</dbReference>
<dbReference type="PANTHER" id="PTHR30146">
    <property type="entry name" value="LACI-RELATED TRANSCRIPTIONAL REPRESSOR"/>
    <property type="match status" value="1"/>
</dbReference>
<dbReference type="CDD" id="cd01392">
    <property type="entry name" value="HTH_LacI"/>
    <property type="match status" value="1"/>
</dbReference>
<keyword evidence="1" id="KW-0805">Transcription regulation</keyword>
<dbReference type="EMBL" id="VWAG01000030">
    <property type="protein sequence ID" value="KAA5255081.1"/>
    <property type="molecule type" value="Genomic_DNA"/>
</dbReference>
<dbReference type="AlphaFoldDB" id="A0A7J4YKP8"/>
<dbReference type="Pfam" id="PF13377">
    <property type="entry name" value="Peripla_BP_3"/>
    <property type="match status" value="1"/>
</dbReference>
<dbReference type="CDD" id="cd06267">
    <property type="entry name" value="PBP1_LacI_sugar_binding-like"/>
    <property type="match status" value="1"/>
</dbReference>
<evidence type="ECO:0000313" key="7">
    <source>
        <dbReference type="Proteomes" id="UP000421791"/>
    </source>
</evidence>
<dbReference type="Gene3D" id="3.40.50.2300">
    <property type="match status" value="2"/>
</dbReference>
<evidence type="ECO:0000256" key="1">
    <source>
        <dbReference type="ARBA" id="ARBA00023015"/>
    </source>
</evidence>
<reference evidence="7 8" key="1">
    <citation type="journal article" date="2019" name="Nat. Med.">
        <title>A library of human gut bacterial isolates paired with longitudinal multiomics data enables mechanistic microbiome research.</title>
        <authorList>
            <person name="Poyet M."/>
            <person name="Groussin M."/>
            <person name="Gibbons S.M."/>
            <person name="Avila-Pacheco J."/>
            <person name="Jiang X."/>
            <person name="Kearney S.M."/>
            <person name="Perrotta A.R."/>
            <person name="Berdy B."/>
            <person name="Zhao S."/>
            <person name="Lieberman T.D."/>
            <person name="Swanson P.K."/>
            <person name="Smith M."/>
            <person name="Roesemann S."/>
            <person name="Alexander J.E."/>
            <person name="Rich S.A."/>
            <person name="Livny J."/>
            <person name="Vlamakis H."/>
            <person name="Clish C."/>
            <person name="Bullock K."/>
            <person name="Deik A."/>
            <person name="Scott J."/>
            <person name="Pierce K.A."/>
            <person name="Xavier R.J."/>
            <person name="Alm E.J."/>
        </authorList>
    </citation>
    <scope>NUCLEOTIDE SEQUENCE [LARGE SCALE GENOMIC DNA]</scope>
    <source>
        <strain evidence="6 8">BIOML-A2</strain>
        <strain evidence="5 7">BIOML-A6</strain>
    </source>
</reference>
<keyword evidence="3" id="KW-0804">Transcription</keyword>
<feature type="domain" description="HTH lacI-type" evidence="4">
    <location>
        <begin position="7"/>
        <end position="61"/>
    </location>
</feature>
<dbReference type="Proteomes" id="UP000440198">
    <property type="component" value="Unassembled WGS sequence"/>
</dbReference>
<dbReference type="InterPro" id="IPR010982">
    <property type="entry name" value="Lambda_DNA-bd_dom_sf"/>
</dbReference>
<name>A0A7J4YKP8_9BACE</name>